<evidence type="ECO:0000313" key="2">
    <source>
        <dbReference type="EMBL" id="CAB4579840.1"/>
    </source>
</evidence>
<dbReference type="AlphaFoldDB" id="A0A6J6ETE5"/>
<reference evidence="2" key="1">
    <citation type="submission" date="2020-05" db="EMBL/GenBank/DDBJ databases">
        <authorList>
            <person name="Chiriac C."/>
            <person name="Salcher M."/>
            <person name="Ghai R."/>
            <person name="Kavagutti S V."/>
        </authorList>
    </citation>
    <scope>NUCLEOTIDE SEQUENCE</scope>
</reference>
<dbReference type="EMBL" id="CAEZTM010000081">
    <property type="protein sequence ID" value="CAB4579840.1"/>
    <property type="molecule type" value="Genomic_DNA"/>
</dbReference>
<gene>
    <name evidence="2" type="ORF">UFOPK1684_01317</name>
</gene>
<protein>
    <submittedName>
        <fullName evidence="2">Unannotated protein</fullName>
    </submittedName>
</protein>
<evidence type="ECO:0000256" key="1">
    <source>
        <dbReference type="SAM" id="MobiDB-lite"/>
    </source>
</evidence>
<name>A0A6J6ETE5_9ZZZZ</name>
<sequence length="183" mass="18787">MPKKRALAPRAPDPSAVNAPFPLSVQRVTSVLRVPHPSDVQLRVSVPGAQHAPTRTAPPPASGQGAPSMTVPPRGNDPLMVTAPLVANAVTVNAPPMATAPRAPRVRIQTVLGLIVLGQTGPTVIAPTVIAPKLTAQALSVQPLTVQALSVQGAMSVRLANDPGVRLDPLMTAPASRSVLRAP</sequence>
<proteinExistence type="predicted"/>
<organism evidence="2">
    <name type="scientific">freshwater metagenome</name>
    <dbReference type="NCBI Taxonomy" id="449393"/>
    <lineage>
        <taxon>unclassified sequences</taxon>
        <taxon>metagenomes</taxon>
        <taxon>ecological metagenomes</taxon>
    </lineage>
</organism>
<feature type="region of interest" description="Disordered" evidence="1">
    <location>
        <begin position="1"/>
        <end position="21"/>
    </location>
</feature>
<accession>A0A6J6ETE5</accession>
<feature type="region of interest" description="Disordered" evidence="1">
    <location>
        <begin position="50"/>
        <end position="74"/>
    </location>
</feature>